<organism evidence="2 3">
    <name type="scientific">Asparagus officinalis</name>
    <name type="common">Garden asparagus</name>
    <dbReference type="NCBI Taxonomy" id="4686"/>
    <lineage>
        <taxon>Eukaryota</taxon>
        <taxon>Viridiplantae</taxon>
        <taxon>Streptophyta</taxon>
        <taxon>Embryophyta</taxon>
        <taxon>Tracheophyta</taxon>
        <taxon>Spermatophyta</taxon>
        <taxon>Magnoliopsida</taxon>
        <taxon>Liliopsida</taxon>
        <taxon>Asparagales</taxon>
        <taxon>Asparagaceae</taxon>
        <taxon>Asparagoideae</taxon>
        <taxon>Asparagus</taxon>
    </lineage>
</organism>
<proteinExistence type="predicted"/>
<evidence type="ECO:0000313" key="3">
    <source>
        <dbReference type="Proteomes" id="UP000243459"/>
    </source>
</evidence>
<evidence type="ECO:0000256" key="1">
    <source>
        <dbReference type="SAM" id="MobiDB-lite"/>
    </source>
</evidence>
<feature type="compositionally biased region" description="Pro residues" evidence="1">
    <location>
        <begin position="80"/>
        <end position="94"/>
    </location>
</feature>
<protein>
    <submittedName>
        <fullName evidence="2">Uncharacterized protein</fullName>
    </submittedName>
</protein>
<sequence length="271" mass="28799">MPYPRPLPLLRRLPHLPLGFGIPPPDHPPPPRTGSNLRGRLHAPTLWPKCPSPAKFIPRRPSSLQAASALKSPASARLIPPAPEVPENAPPPGTAPSLAPLTSSYTPCSAHRRALAVENRLTLERGKAYPHVAVGSPSSRPPAPPAPCRFGPRAVSTPRALQPHPIRTGHGLPTIRRQPQGPGLTLTAGERTPRRRQRVEAGRFRKQVKAQRNAARGAATARPCFECRPAGEGGEVARSLAVHSKGGGGGQALRENYFARSRGRGGADTVA</sequence>
<gene>
    <name evidence="2" type="ORF">A4U43_C10F16860</name>
</gene>
<dbReference type="EMBL" id="CM007390">
    <property type="protein sequence ID" value="ONK57124.1"/>
    <property type="molecule type" value="Genomic_DNA"/>
</dbReference>
<dbReference type="Proteomes" id="UP000243459">
    <property type="component" value="Chromosome 10"/>
</dbReference>
<dbReference type="AlphaFoldDB" id="A0A5P1E3D1"/>
<feature type="region of interest" description="Disordered" evidence="1">
    <location>
        <begin position="57"/>
        <end position="100"/>
    </location>
</feature>
<evidence type="ECO:0000313" key="2">
    <source>
        <dbReference type="EMBL" id="ONK57124.1"/>
    </source>
</evidence>
<feature type="region of interest" description="Disordered" evidence="1">
    <location>
        <begin position="156"/>
        <end position="202"/>
    </location>
</feature>
<reference evidence="3" key="1">
    <citation type="journal article" date="2017" name="Nat. Commun.">
        <title>The asparagus genome sheds light on the origin and evolution of a young Y chromosome.</title>
        <authorList>
            <person name="Harkess A."/>
            <person name="Zhou J."/>
            <person name="Xu C."/>
            <person name="Bowers J.E."/>
            <person name="Van der Hulst R."/>
            <person name="Ayyampalayam S."/>
            <person name="Mercati F."/>
            <person name="Riccardi P."/>
            <person name="McKain M.R."/>
            <person name="Kakrana A."/>
            <person name="Tang H."/>
            <person name="Ray J."/>
            <person name="Groenendijk J."/>
            <person name="Arikit S."/>
            <person name="Mathioni S.M."/>
            <person name="Nakano M."/>
            <person name="Shan H."/>
            <person name="Telgmann-Rauber A."/>
            <person name="Kanno A."/>
            <person name="Yue Z."/>
            <person name="Chen H."/>
            <person name="Li W."/>
            <person name="Chen Y."/>
            <person name="Xu X."/>
            <person name="Zhang Y."/>
            <person name="Luo S."/>
            <person name="Chen H."/>
            <person name="Gao J."/>
            <person name="Mao Z."/>
            <person name="Pires J.C."/>
            <person name="Luo M."/>
            <person name="Kudrna D."/>
            <person name="Wing R.A."/>
            <person name="Meyers B.C."/>
            <person name="Yi K."/>
            <person name="Kong H."/>
            <person name="Lavrijsen P."/>
            <person name="Sunseri F."/>
            <person name="Falavigna A."/>
            <person name="Ye Y."/>
            <person name="Leebens-Mack J.H."/>
            <person name="Chen G."/>
        </authorList>
    </citation>
    <scope>NUCLEOTIDE SEQUENCE [LARGE SCALE GENOMIC DNA]</scope>
    <source>
        <strain evidence="3">cv. DH0086</strain>
    </source>
</reference>
<feature type="region of interest" description="Disordered" evidence="1">
    <location>
        <begin position="244"/>
        <end position="271"/>
    </location>
</feature>
<keyword evidence="3" id="KW-1185">Reference proteome</keyword>
<accession>A0A5P1E3D1</accession>
<dbReference type="Gramene" id="ONK57124">
    <property type="protein sequence ID" value="ONK57124"/>
    <property type="gene ID" value="A4U43_C10F16860"/>
</dbReference>
<name>A0A5P1E3D1_ASPOF</name>